<dbReference type="Proteomes" id="UP000013042">
    <property type="component" value="Unassembled WGS sequence"/>
</dbReference>
<feature type="chain" id="PRO_5004128573" description="Cytochrome c domain-containing protein" evidence="5">
    <location>
        <begin position="24"/>
        <end position="119"/>
    </location>
</feature>
<dbReference type="RefSeq" id="WP_004319526.1">
    <property type="nucleotide sequence ID" value="NZ_AMXD01000114.1"/>
</dbReference>
<reference evidence="7 8" key="1">
    <citation type="submission" date="2012-09" db="EMBL/GenBank/DDBJ databases">
        <title>Draft Genome Sequences of 6 Strains from Genus Thauera.</title>
        <authorList>
            <person name="Liu B."/>
            <person name="Shapleigh J.P."/>
            <person name="Frostegard A.H."/>
        </authorList>
    </citation>
    <scope>NUCLEOTIDE SEQUENCE [LARGE SCALE GENOMIC DNA]</scope>
    <source>
        <strain evidence="7 8">S2</strain>
    </source>
</reference>
<name>N6YN37_THASP</name>
<feature type="domain" description="Cytochrome c" evidence="6">
    <location>
        <begin position="32"/>
        <end position="92"/>
    </location>
</feature>
<protein>
    <recommendedName>
        <fullName evidence="6">Cytochrome c domain-containing protein</fullName>
    </recommendedName>
</protein>
<feature type="signal peptide" evidence="5">
    <location>
        <begin position="1"/>
        <end position="23"/>
    </location>
</feature>
<dbReference type="SUPFAM" id="SSF46626">
    <property type="entry name" value="Cytochrome c"/>
    <property type="match status" value="1"/>
</dbReference>
<accession>N6YN37</accession>
<keyword evidence="5" id="KW-0732">Signal</keyword>
<dbReference type="AlphaFoldDB" id="N6YN37"/>
<evidence type="ECO:0000256" key="4">
    <source>
        <dbReference type="SAM" id="MobiDB-lite"/>
    </source>
</evidence>
<keyword evidence="3" id="KW-0408">Iron</keyword>
<dbReference type="GO" id="GO:0009055">
    <property type="term" value="F:electron transfer activity"/>
    <property type="evidence" value="ECO:0007669"/>
    <property type="project" value="InterPro"/>
</dbReference>
<dbReference type="EMBL" id="AMXD01000114">
    <property type="protein sequence ID" value="ENO83777.1"/>
    <property type="molecule type" value="Genomic_DNA"/>
</dbReference>
<dbReference type="InterPro" id="IPR009056">
    <property type="entry name" value="Cyt_c-like_dom"/>
</dbReference>
<dbReference type="Gene3D" id="1.10.760.10">
    <property type="entry name" value="Cytochrome c-like domain"/>
    <property type="match status" value="1"/>
</dbReference>
<evidence type="ECO:0000256" key="1">
    <source>
        <dbReference type="ARBA" id="ARBA00022617"/>
    </source>
</evidence>
<sequence>MQSNKIRILVASLALSCAHIALAADPPAEGRDRTYAKVCSFCHDKGVGPAILGRALPAAYIENVVRHGFRAMPSFRSSEIDNTALASVARWVSQSPASKASTASPASPAPSAAPATKAQ</sequence>
<evidence type="ECO:0000256" key="5">
    <source>
        <dbReference type="SAM" id="SignalP"/>
    </source>
</evidence>
<dbReference type="InterPro" id="IPR036909">
    <property type="entry name" value="Cyt_c-like_dom_sf"/>
</dbReference>
<comment type="caution">
    <text evidence="7">The sequence shown here is derived from an EMBL/GenBank/DDBJ whole genome shotgun (WGS) entry which is preliminary data.</text>
</comment>
<evidence type="ECO:0000259" key="6">
    <source>
        <dbReference type="Pfam" id="PF13442"/>
    </source>
</evidence>
<evidence type="ECO:0000313" key="7">
    <source>
        <dbReference type="EMBL" id="ENO83777.1"/>
    </source>
</evidence>
<evidence type="ECO:0000256" key="2">
    <source>
        <dbReference type="ARBA" id="ARBA00022723"/>
    </source>
</evidence>
<dbReference type="GO" id="GO:0046872">
    <property type="term" value="F:metal ion binding"/>
    <property type="evidence" value="ECO:0007669"/>
    <property type="project" value="UniProtKB-KW"/>
</dbReference>
<feature type="region of interest" description="Disordered" evidence="4">
    <location>
        <begin position="96"/>
        <end position="119"/>
    </location>
</feature>
<proteinExistence type="predicted"/>
<organism evidence="7 8">
    <name type="scientific">Thauera aminoaromatica S2</name>
    <dbReference type="NCBI Taxonomy" id="1234381"/>
    <lineage>
        <taxon>Bacteria</taxon>
        <taxon>Pseudomonadati</taxon>
        <taxon>Pseudomonadota</taxon>
        <taxon>Betaproteobacteria</taxon>
        <taxon>Rhodocyclales</taxon>
        <taxon>Zoogloeaceae</taxon>
        <taxon>Thauera</taxon>
    </lineage>
</organism>
<keyword evidence="1" id="KW-0349">Heme</keyword>
<dbReference type="Pfam" id="PF13442">
    <property type="entry name" value="Cytochrome_CBB3"/>
    <property type="match status" value="1"/>
</dbReference>
<dbReference type="GO" id="GO:0020037">
    <property type="term" value="F:heme binding"/>
    <property type="evidence" value="ECO:0007669"/>
    <property type="project" value="InterPro"/>
</dbReference>
<gene>
    <name evidence="7" type="ORF">C665_15128</name>
</gene>
<evidence type="ECO:0000313" key="8">
    <source>
        <dbReference type="Proteomes" id="UP000013042"/>
    </source>
</evidence>
<evidence type="ECO:0000256" key="3">
    <source>
        <dbReference type="ARBA" id="ARBA00023004"/>
    </source>
</evidence>
<keyword evidence="2" id="KW-0479">Metal-binding</keyword>